<evidence type="ECO:0000313" key="1">
    <source>
        <dbReference type="EMBL" id="WAR23554.1"/>
    </source>
</evidence>
<evidence type="ECO:0000313" key="2">
    <source>
        <dbReference type="Proteomes" id="UP001164746"/>
    </source>
</evidence>
<sequence>MVPFGRTASFVDKMVLFEMNGSFPSSSAGFGGTADEGEICGGFAAVRCRSGLTCVYSMGTAGICRRRSWPWTSSSAGFGGTADEGEICGGFAAVRCRSGL</sequence>
<organism evidence="1 2">
    <name type="scientific">Mya arenaria</name>
    <name type="common">Soft-shell clam</name>
    <dbReference type="NCBI Taxonomy" id="6604"/>
    <lineage>
        <taxon>Eukaryota</taxon>
        <taxon>Metazoa</taxon>
        <taxon>Spiralia</taxon>
        <taxon>Lophotrochozoa</taxon>
        <taxon>Mollusca</taxon>
        <taxon>Bivalvia</taxon>
        <taxon>Autobranchia</taxon>
        <taxon>Heteroconchia</taxon>
        <taxon>Euheterodonta</taxon>
        <taxon>Imparidentia</taxon>
        <taxon>Neoheterodontei</taxon>
        <taxon>Myida</taxon>
        <taxon>Myoidea</taxon>
        <taxon>Myidae</taxon>
        <taxon>Mya</taxon>
    </lineage>
</organism>
<feature type="non-terminal residue" evidence="1">
    <location>
        <position position="100"/>
    </location>
</feature>
<keyword evidence="2" id="KW-1185">Reference proteome</keyword>
<dbReference type="Proteomes" id="UP001164746">
    <property type="component" value="Chromosome 13"/>
</dbReference>
<reference evidence="1" key="1">
    <citation type="submission" date="2022-11" db="EMBL/GenBank/DDBJ databases">
        <title>Centuries of genome instability and evolution in soft-shell clam transmissible cancer (bioRxiv).</title>
        <authorList>
            <person name="Hart S.F.M."/>
            <person name="Yonemitsu M.A."/>
            <person name="Giersch R.M."/>
            <person name="Beal B.F."/>
            <person name="Arriagada G."/>
            <person name="Davis B.W."/>
            <person name="Ostrander E.A."/>
            <person name="Goff S.P."/>
            <person name="Metzger M.J."/>
        </authorList>
    </citation>
    <scope>NUCLEOTIDE SEQUENCE</scope>
    <source>
        <strain evidence="1">MELC-2E11</strain>
        <tissue evidence="1">Siphon/mantle</tissue>
    </source>
</reference>
<proteinExistence type="predicted"/>
<accession>A0ABY7FRR9</accession>
<gene>
    <name evidence="1" type="ORF">MAR_037223</name>
</gene>
<name>A0ABY7FRR9_MYAAR</name>
<protein>
    <submittedName>
        <fullName evidence="1">Uncharacterized protein</fullName>
    </submittedName>
</protein>
<dbReference type="EMBL" id="CP111024">
    <property type="protein sequence ID" value="WAR23554.1"/>
    <property type="molecule type" value="Genomic_DNA"/>
</dbReference>